<dbReference type="Proteomes" id="UP000307074">
    <property type="component" value="Chromosome"/>
</dbReference>
<feature type="signal peptide" evidence="1">
    <location>
        <begin position="1"/>
        <end position="17"/>
    </location>
</feature>
<dbReference type="AlphaFoldDB" id="A0A0C1M8G9"/>
<reference evidence="4 7" key="2">
    <citation type="submission" date="2018-07" db="EMBL/GenBank/DDBJ databases">
        <authorList>
            <person name="Feyereisen M."/>
        </authorList>
    </citation>
    <scope>NUCLEOTIDE SEQUENCE [LARGE SCALE GENOMIC DNA]</scope>
    <source>
        <strain evidence="4 7">UCCLBBS449</strain>
    </source>
</reference>
<evidence type="ECO:0000313" key="3">
    <source>
        <dbReference type="EMBL" id="PBQ22624.1"/>
    </source>
</evidence>
<feature type="chain" id="PRO_5043118811" evidence="1">
    <location>
        <begin position="18"/>
        <end position="116"/>
    </location>
</feature>
<proteinExistence type="predicted"/>
<dbReference type="GeneID" id="56991926"/>
<evidence type="ECO:0000256" key="1">
    <source>
        <dbReference type="SAM" id="SignalP"/>
    </source>
</evidence>
<evidence type="ECO:0000313" key="8">
    <source>
        <dbReference type="Proteomes" id="UP000676478"/>
    </source>
</evidence>
<reference evidence="2" key="3">
    <citation type="submission" date="2020-12" db="EMBL/GenBank/DDBJ databases">
        <authorList>
            <person name="Mcmullen J.G."/>
        </authorList>
    </citation>
    <scope>NUCLEOTIDE SEQUENCE</scope>
    <source>
        <strain evidence="2">Dm-2019-70</strain>
    </source>
</reference>
<name>A0A0C1M8G9_LEVBR</name>
<organism evidence="2 8">
    <name type="scientific">Levilactobacillus brevis</name>
    <name type="common">Lactobacillus brevis</name>
    <dbReference type="NCBI Taxonomy" id="1580"/>
    <lineage>
        <taxon>Bacteria</taxon>
        <taxon>Bacillati</taxon>
        <taxon>Bacillota</taxon>
        <taxon>Bacilli</taxon>
        <taxon>Lactobacillales</taxon>
        <taxon>Lactobacillaceae</taxon>
        <taxon>Levilactobacillus</taxon>
    </lineage>
</organism>
<dbReference type="EMBL" id="NVYO01000001">
    <property type="protein sequence ID" value="PBQ22624.1"/>
    <property type="molecule type" value="Genomic_DNA"/>
</dbReference>
<evidence type="ECO:0000313" key="5">
    <source>
        <dbReference type="EMBL" id="WAD00893.1"/>
    </source>
</evidence>
<reference evidence="2" key="4">
    <citation type="submission" date="2022-09" db="EMBL/GenBank/DDBJ databases">
        <title>Genome-inferred correspondence between phylogeny and metabolic traits in the wild Drosophila gut microbiome.</title>
        <authorList>
            <person name="Bueno E."/>
            <person name="Blow F."/>
            <person name="Douglas A.E."/>
        </authorList>
    </citation>
    <scope>NUCLEOTIDE SEQUENCE</scope>
    <source>
        <strain evidence="2">Dm-2019-70</strain>
    </source>
</reference>
<dbReference type="RefSeq" id="WP_011666931.1">
    <property type="nucleotide sequence ID" value="NZ_BBOW01000052.1"/>
</dbReference>
<dbReference type="EMBL" id="CP113117">
    <property type="protein sequence ID" value="WAD00893.1"/>
    <property type="molecule type" value="Genomic_DNA"/>
</dbReference>
<dbReference type="OrthoDB" id="117366at2"/>
<evidence type="ECO:0000313" key="6">
    <source>
        <dbReference type="Proteomes" id="UP000217918"/>
    </source>
</evidence>
<sequence length="116" mass="13259">MKLKTIFMLIVMVVSMALPSVTSVVTPATTAKASVTYVCNLSKKEKRAKAWIARKESGGNYRARNGRYYGKYQLTISMLHGDYSKANQEKTADRYAHSRYGTWTQAKHHWLGYGWF</sequence>
<dbReference type="Proteomes" id="UP000217918">
    <property type="component" value="Unassembled WGS sequence"/>
</dbReference>
<accession>A0A0C1M8G9</accession>
<dbReference type="EMBL" id="CP031198">
    <property type="protein sequence ID" value="QCZ52146.1"/>
    <property type="molecule type" value="Genomic_DNA"/>
</dbReference>
<reference evidence="5" key="5">
    <citation type="submission" date="2022-11" db="EMBL/GenBank/DDBJ databases">
        <title>Whole genome sequence of Levilactobacillus brevis SMB091.</title>
        <authorList>
            <person name="Kim J.-M."/>
            <person name="Kim O.-C."/>
            <person name="Choi Y.H."/>
            <person name="Han N.S."/>
            <person name="Hurh B."/>
        </authorList>
    </citation>
    <scope>NUCLEOTIDE SEQUENCE</scope>
    <source>
        <strain evidence="5">SMB091</strain>
    </source>
</reference>
<dbReference type="EMBL" id="JAERKF010000002">
    <property type="protein sequence ID" value="MBS1009723.1"/>
    <property type="molecule type" value="Genomic_DNA"/>
</dbReference>
<dbReference type="Proteomes" id="UP000676478">
    <property type="component" value="Unassembled WGS sequence"/>
</dbReference>
<evidence type="ECO:0000313" key="4">
    <source>
        <dbReference type="EMBL" id="QCZ52146.1"/>
    </source>
</evidence>
<reference evidence="3 6" key="1">
    <citation type="submission" date="2017-09" db="EMBL/GenBank/DDBJ databases">
        <title>Genome sequence of Lactobacillus brevis D7.</title>
        <authorList>
            <person name="Kwon M.-S."/>
            <person name="Lim S.K."/>
            <person name="Choi H.-J."/>
        </authorList>
    </citation>
    <scope>NUCLEOTIDE SEQUENCE [LARGE SCALE GENOMIC DNA]</scope>
    <source>
        <strain evidence="3 6">D7</strain>
    </source>
</reference>
<dbReference type="Proteomes" id="UP001164768">
    <property type="component" value="Chromosome"/>
</dbReference>
<evidence type="ECO:0000313" key="2">
    <source>
        <dbReference type="EMBL" id="MBS1009723.1"/>
    </source>
</evidence>
<protein>
    <submittedName>
        <fullName evidence="2">Aggregation promoting factor surface protein</fullName>
    </submittedName>
    <submittedName>
        <fullName evidence="4">Aggregation promoting factrelated surface protein</fullName>
    </submittedName>
</protein>
<gene>
    <name evidence="3" type="ORF">CNR29_00785</name>
    <name evidence="2" type="ORF">JK167_02600</name>
    <name evidence="5" type="ORF">ORR04_08070</name>
    <name evidence="4" type="ORF">UCCLBBS449_0149</name>
</gene>
<evidence type="ECO:0000313" key="7">
    <source>
        <dbReference type="Proteomes" id="UP000307074"/>
    </source>
</evidence>
<keyword evidence="1" id="KW-0732">Signal</keyword>